<dbReference type="OrthoDB" id="9807795at2"/>
<evidence type="ECO:0000313" key="3">
    <source>
        <dbReference type="Proteomes" id="UP000186684"/>
    </source>
</evidence>
<proteinExistence type="predicted"/>
<name>A0A1N7Q260_9RHOB</name>
<dbReference type="SUPFAM" id="SSF53448">
    <property type="entry name" value="Nucleotide-diphospho-sugar transferases"/>
    <property type="match status" value="1"/>
</dbReference>
<dbReference type="InterPro" id="IPR001173">
    <property type="entry name" value="Glyco_trans_2-like"/>
</dbReference>
<accession>A0A1N7Q260</accession>
<gene>
    <name evidence="2" type="ORF">SAMN05421759_1259</name>
</gene>
<dbReference type="GO" id="GO:0016758">
    <property type="term" value="F:hexosyltransferase activity"/>
    <property type="evidence" value="ECO:0007669"/>
    <property type="project" value="UniProtKB-ARBA"/>
</dbReference>
<keyword evidence="2" id="KW-0808">Transferase</keyword>
<dbReference type="InterPro" id="IPR029044">
    <property type="entry name" value="Nucleotide-diphossugar_trans"/>
</dbReference>
<evidence type="ECO:0000313" key="2">
    <source>
        <dbReference type="EMBL" id="SIT16940.1"/>
    </source>
</evidence>
<protein>
    <submittedName>
        <fullName evidence="2">Glycosyltransferase involved in cell wall bisynthesis</fullName>
    </submittedName>
</protein>
<dbReference type="Proteomes" id="UP000186684">
    <property type="component" value="Unassembled WGS sequence"/>
</dbReference>
<dbReference type="Gene3D" id="3.90.550.10">
    <property type="entry name" value="Spore Coat Polysaccharide Biosynthesis Protein SpsA, Chain A"/>
    <property type="match status" value="1"/>
</dbReference>
<dbReference type="PANTHER" id="PTHR22916:SF56">
    <property type="entry name" value="GLYCOSYL TRANSFERASE"/>
    <property type="match status" value="1"/>
</dbReference>
<reference evidence="3" key="1">
    <citation type="submission" date="2017-01" db="EMBL/GenBank/DDBJ databases">
        <authorList>
            <person name="Varghese N."/>
            <person name="Submissions S."/>
        </authorList>
    </citation>
    <scope>NUCLEOTIDE SEQUENCE [LARGE SCALE GENOMIC DNA]</scope>
    <source>
        <strain evidence="3">DSM 29430</strain>
    </source>
</reference>
<dbReference type="RefSeq" id="WP_076451135.1">
    <property type="nucleotide sequence ID" value="NZ_FTOQ01000025.1"/>
</dbReference>
<sequence length="340" mass="38139">MTNIRPGALDGSKPNANLKALPLVSIGLPVYNGAAYIEQAVASLQAQTYPNIEIVISDNCSTDATPDICKRLSGADPRISYSCTSANIGAAGNFNRVAMVAKGTLFAWANHDDLWDPTYVESAVAALSSNRSAILAYAQSAKIDEYGDTIIELNAGLALDAVEPALRLKRYHDLFVGVDQRKAWGKEAIEGFWIPIYGVIRTDMLRQTSLIGNYIASDTILIEELLMLGAFVEIEKRLFFKRDHRDRSMRDSEEYDARTEWFSGKQAPRLIFPRWRAFWQRVRGAIVLPSGRDRVRCFQEMCGFYVRRRSEGNALVKEIIINFVRLFLGPSRSARLFGNW</sequence>
<feature type="domain" description="Glycosyltransferase 2-like" evidence="1">
    <location>
        <begin position="25"/>
        <end position="142"/>
    </location>
</feature>
<dbReference type="EMBL" id="FTOQ01000025">
    <property type="protein sequence ID" value="SIT16940.1"/>
    <property type="molecule type" value="Genomic_DNA"/>
</dbReference>
<keyword evidence="3" id="KW-1185">Reference proteome</keyword>
<dbReference type="AlphaFoldDB" id="A0A1N7Q260"/>
<dbReference type="Pfam" id="PF00535">
    <property type="entry name" value="Glycos_transf_2"/>
    <property type="match status" value="1"/>
</dbReference>
<dbReference type="PANTHER" id="PTHR22916">
    <property type="entry name" value="GLYCOSYLTRANSFERASE"/>
    <property type="match status" value="1"/>
</dbReference>
<dbReference type="STRING" id="633194.SAMN05421759_1259"/>
<evidence type="ECO:0000259" key="1">
    <source>
        <dbReference type="Pfam" id="PF00535"/>
    </source>
</evidence>
<organism evidence="2 3">
    <name type="scientific">Roseivivax lentus</name>
    <dbReference type="NCBI Taxonomy" id="633194"/>
    <lineage>
        <taxon>Bacteria</taxon>
        <taxon>Pseudomonadati</taxon>
        <taxon>Pseudomonadota</taxon>
        <taxon>Alphaproteobacteria</taxon>
        <taxon>Rhodobacterales</taxon>
        <taxon>Roseobacteraceae</taxon>
        <taxon>Roseivivax</taxon>
    </lineage>
</organism>